<dbReference type="InterPro" id="IPR006140">
    <property type="entry name" value="D-isomer_DH_NAD-bd"/>
</dbReference>
<accession>A0A2A3YKQ5</accession>
<keyword evidence="8" id="KW-1185">Reference proteome</keyword>
<dbReference type="SUPFAM" id="SSF52283">
    <property type="entry name" value="Formate/glycerate dehydrogenase catalytic domain-like"/>
    <property type="match status" value="1"/>
</dbReference>
<sequence length="324" mass="34489">MKIVITDLDQDRITEEQAVADAAGIELVLAQARTEDEVIEAARGAEALLVQYAPITRRVLEALPAVRAVGRYGVGVDTLDVEAATELGVAVSNVPDYGTEDVSDHAIALAVSLSRGVVELDRNLRAGTTSLTPVKPLHRIRTRTFGVIGLGRIGAATARKARALGFAVHGYDPMREPGTTTEDGIAVRTQDEVLAGSDVISLHVPLTEQTHHLITTGTLARMRPGAMLVNTSRGGVVDTAAVVEALRSGHLRGAGLDVFETEPLPQDSPLRDCPTAVLTPHASWYSEESETELKRRVIENVVEVLAGRTPRNILNPEVLSSSGA</sequence>
<dbReference type="Proteomes" id="UP000218598">
    <property type="component" value="Unassembled WGS sequence"/>
</dbReference>
<evidence type="ECO:0000256" key="2">
    <source>
        <dbReference type="ARBA" id="ARBA00023002"/>
    </source>
</evidence>
<dbReference type="InterPro" id="IPR029753">
    <property type="entry name" value="D-isomer_DH_CS"/>
</dbReference>
<gene>
    <name evidence="7" type="ORF">CIK66_06795</name>
</gene>
<dbReference type="InterPro" id="IPR036291">
    <property type="entry name" value="NAD(P)-bd_dom_sf"/>
</dbReference>
<dbReference type="InterPro" id="IPR006139">
    <property type="entry name" value="D-isomer_2_OHA_DH_cat_dom"/>
</dbReference>
<keyword evidence="2 4" id="KW-0560">Oxidoreductase</keyword>
<dbReference type="PANTHER" id="PTHR43761:SF1">
    <property type="entry name" value="D-ISOMER SPECIFIC 2-HYDROXYACID DEHYDROGENASE CATALYTIC DOMAIN-CONTAINING PROTEIN-RELATED"/>
    <property type="match status" value="1"/>
</dbReference>
<evidence type="ECO:0000259" key="6">
    <source>
        <dbReference type="Pfam" id="PF02826"/>
    </source>
</evidence>
<dbReference type="Gene3D" id="3.40.50.720">
    <property type="entry name" value="NAD(P)-binding Rossmann-like Domain"/>
    <property type="match status" value="2"/>
</dbReference>
<dbReference type="GO" id="GO:0051287">
    <property type="term" value="F:NAD binding"/>
    <property type="evidence" value="ECO:0007669"/>
    <property type="project" value="InterPro"/>
</dbReference>
<dbReference type="EMBL" id="NRGR01000011">
    <property type="protein sequence ID" value="PCC39894.1"/>
    <property type="molecule type" value="Genomic_DNA"/>
</dbReference>
<evidence type="ECO:0000313" key="8">
    <source>
        <dbReference type="Proteomes" id="UP000218598"/>
    </source>
</evidence>
<comment type="caution">
    <text evidence="7">The sequence shown here is derived from an EMBL/GenBank/DDBJ whole genome shotgun (WGS) entry which is preliminary data.</text>
</comment>
<proteinExistence type="inferred from homology"/>
<dbReference type="PROSITE" id="PS00671">
    <property type="entry name" value="D_2_HYDROXYACID_DH_3"/>
    <property type="match status" value="1"/>
</dbReference>
<dbReference type="Pfam" id="PF02826">
    <property type="entry name" value="2-Hacid_dh_C"/>
    <property type="match status" value="1"/>
</dbReference>
<dbReference type="InterPro" id="IPR050418">
    <property type="entry name" value="D-iso_2-hydroxyacid_DH_PdxB"/>
</dbReference>
<evidence type="ECO:0000256" key="1">
    <source>
        <dbReference type="ARBA" id="ARBA00005854"/>
    </source>
</evidence>
<feature type="domain" description="D-isomer specific 2-hydroxyacid dehydrogenase NAD-binding" evidence="6">
    <location>
        <begin position="107"/>
        <end position="282"/>
    </location>
</feature>
<evidence type="ECO:0000259" key="5">
    <source>
        <dbReference type="Pfam" id="PF00389"/>
    </source>
</evidence>
<dbReference type="GO" id="GO:0016616">
    <property type="term" value="F:oxidoreductase activity, acting on the CH-OH group of donors, NAD or NADP as acceptor"/>
    <property type="evidence" value="ECO:0007669"/>
    <property type="project" value="InterPro"/>
</dbReference>
<organism evidence="7 8">
    <name type="scientific">Brachybacterium alimentarium</name>
    <dbReference type="NCBI Taxonomy" id="47845"/>
    <lineage>
        <taxon>Bacteria</taxon>
        <taxon>Bacillati</taxon>
        <taxon>Actinomycetota</taxon>
        <taxon>Actinomycetes</taxon>
        <taxon>Micrococcales</taxon>
        <taxon>Dermabacteraceae</taxon>
        <taxon>Brachybacterium</taxon>
    </lineage>
</organism>
<dbReference type="OrthoDB" id="117809at2"/>
<dbReference type="PANTHER" id="PTHR43761">
    <property type="entry name" value="D-ISOMER SPECIFIC 2-HYDROXYACID DEHYDROGENASE FAMILY PROTEIN (AFU_ORTHOLOGUE AFUA_1G13630)"/>
    <property type="match status" value="1"/>
</dbReference>
<dbReference type="CDD" id="cd05299">
    <property type="entry name" value="CtBP_dh"/>
    <property type="match status" value="1"/>
</dbReference>
<dbReference type="GO" id="GO:0003714">
    <property type="term" value="F:transcription corepressor activity"/>
    <property type="evidence" value="ECO:0007669"/>
    <property type="project" value="InterPro"/>
</dbReference>
<dbReference type="AlphaFoldDB" id="A0A2A3YKQ5"/>
<dbReference type="Pfam" id="PF00389">
    <property type="entry name" value="2-Hacid_dh"/>
    <property type="match status" value="1"/>
</dbReference>
<protein>
    <submittedName>
        <fullName evidence="7">2-hydroxyacid dehydrogenase</fullName>
    </submittedName>
</protein>
<name>A0A2A3YKQ5_9MICO</name>
<comment type="similarity">
    <text evidence="1 4">Belongs to the D-isomer specific 2-hydroxyacid dehydrogenase family.</text>
</comment>
<evidence type="ECO:0000256" key="3">
    <source>
        <dbReference type="ARBA" id="ARBA00023027"/>
    </source>
</evidence>
<keyword evidence="3" id="KW-0520">NAD</keyword>
<feature type="domain" description="D-isomer specific 2-hydroxyacid dehydrogenase catalytic" evidence="5">
    <location>
        <begin position="15"/>
        <end position="315"/>
    </location>
</feature>
<evidence type="ECO:0000256" key="4">
    <source>
        <dbReference type="RuleBase" id="RU003719"/>
    </source>
</evidence>
<dbReference type="InterPro" id="IPR043322">
    <property type="entry name" value="CtBP"/>
</dbReference>
<dbReference type="SUPFAM" id="SSF51735">
    <property type="entry name" value="NAD(P)-binding Rossmann-fold domains"/>
    <property type="match status" value="1"/>
</dbReference>
<dbReference type="RefSeq" id="WP_096196821.1">
    <property type="nucleotide sequence ID" value="NZ_JBQQIH010000017.1"/>
</dbReference>
<evidence type="ECO:0000313" key="7">
    <source>
        <dbReference type="EMBL" id="PCC39894.1"/>
    </source>
</evidence>
<reference evidence="7 8" key="1">
    <citation type="journal article" date="2017" name="Elife">
        <title>Extensive horizontal gene transfer in cheese-associated bacteria.</title>
        <authorList>
            <person name="Bonham K.S."/>
            <person name="Wolfe B.E."/>
            <person name="Dutton R.J."/>
        </authorList>
    </citation>
    <scope>NUCLEOTIDE SEQUENCE [LARGE SCALE GENOMIC DNA]</scope>
    <source>
        <strain evidence="7 8">341_9</strain>
    </source>
</reference>